<name>A0A9W7BTJ8_9STRA</name>
<dbReference type="AlphaFoldDB" id="A0A9W7BTJ8"/>
<evidence type="ECO:0000313" key="1">
    <source>
        <dbReference type="EMBL" id="GMH96434.1"/>
    </source>
</evidence>
<dbReference type="OrthoDB" id="47850at2759"/>
<organism evidence="1 2">
    <name type="scientific">Triparma strigata</name>
    <dbReference type="NCBI Taxonomy" id="1606541"/>
    <lineage>
        <taxon>Eukaryota</taxon>
        <taxon>Sar</taxon>
        <taxon>Stramenopiles</taxon>
        <taxon>Ochrophyta</taxon>
        <taxon>Bolidophyceae</taxon>
        <taxon>Parmales</taxon>
        <taxon>Triparmaceae</taxon>
        <taxon>Triparma</taxon>
    </lineage>
</organism>
<gene>
    <name evidence="1" type="ORF">TrST_g14200</name>
</gene>
<evidence type="ECO:0000313" key="2">
    <source>
        <dbReference type="Proteomes" id="UP001165085"/>
    </source>
</evidence>
<reference evidence="2" key="1">
    <citation type="journal article" date="2023" name="Commun. Biol.">
        <title>Genome analysis of Parmales, the sister group of diatoms, reveals the evolutionary specialization of diatoms from phago-mixotrophs to photoautotrophs.</title>
        <authorList>
            <person name="Ban H."/>
            <person name="Sato S."/>
            <person name="Yoshikawa S."/>
            <person name="Yamada K."/>
            <person name="Nakamura Y."/>
            <person name="Ichinomiya M."/>
            <person name="Sato N."/>
            <person name="Blanc-Mathieu R."/>
            <person name="Endo H."/>
            <person name="Kuwata A."/>
            <person name="Ogata H."/>
        </authorList>
    </citation>
    <scope>NUCLEOTIDE SEQUENCE [LARGE SCALE GENOMIC DNA]</scope>
    <source>
        <strain evidence="2">NIES 3701</strain>
    </source>
</reference>
<proteinExistence type="predicted"/>
<protein>
    <submittedName>
        <fullName evidence="1">Uncharacterized protein</fullName>
    </submittedName>
</protein>
<dbReference type="Proteomes" id="UP001165085">
    <property type="component" value="Unassembled WGS sequence"/>
</dbReference>
<dbReference type="EMBL" id="BRXY01000468">
    <property type="protein sequence ID" value="GMH96434.1"/>
    <property type="molecule type" value="Genomic_DNA"/>
</dbReference>
<comment type="caution">
    <text evidence="1">The sequence shown here is derived from an EMBL/GenBank/DDBJ whole genome shotgun (WGS) entry which is preliminary data.</text>
</comment>
<accession>A0A9W7BTJ8</accession>
<keyword evidence="2" id="KW-1185">Reference proteome</keyword>
<sequence>MLARRAFLRYSPLQGPLQNSRRTFFSKITRSAKKLAGVELTEAEKRDDQIDKVFEQATANAPPGVKLISKLMKPLVSKFMNMAAESQQEIQHLHDSTRELISHNHGLSSALGGGELQFSPPFQQFQSNVNGRKETTLQMQVYGKSQGVVMLSARDGKITSLRVEVEGRIFDVGTKPPERIKGGRSRSRFSSKRDNVAEGFVEADFKEK</sequence>